<dbReference type="CDD" id="cd09272">
    <property type="entry name" value="RNase_HI_RT_Ty1"/>
    <property type="match status" value="1"/>
</dbReference>
<evidence type="ECO:0000256" key="2">
    <source>
        <dbReference type="ARBA" id="ARBA00022670"/>
    </source>
</evidence>
<dbReference type="Gene3D" id="3.30.420.10">
    <property type="entry name" value="Ribonuclease H-like superfamily/Ribonuclease H"/>
    <property type="match status" value="1"/>
</dbReference>
<evidence type="ECO:0000259" key="11">
    <source>
        <dbReference type="PROSITE" id="PS50994"/>
    </source>
</evidence>
<dbReference type="SMART" id="SM00225">
    <property type="entry name" value="BTB"/>
    <property type="match status" value="1"/>
</dbReference>
<dbReference type="PROSITE" id="PS50144">
    <property type="entry name" value="MATH"/>
    <property type="match status" value="1"/>
</dbReference>
<evidence type="ECO:0000259" key="10">
    <source>
        <dbReference type="PROSITE" id="PS50158"/>
    </source>
</evidence>
<dbReference type="Pfam" id="PF07727">
    <property type="entry name" value="RVT_2"/>
    <property type="match status" value="1"/>
</dbReference>
<dbReference type="InterPro" id="IPR036397">
    <property type="entry name" value="RNaseH_sf"/>
</dbReference>
<evidence type="ECO:0000313" key="12">
    <source>
        <dbReference type="EMBL" id="AAP53887.2"/>
    </source>
</evidence>
<dbReference type="Pfam" id="PF22486">
    <property type="entry name" value="MATH_2"/>
    <property type="match status" value="1"/>
</dbReference>
<evidence type="ECO:0000256" key="7">
    <source>
        <dbReference type="SAM" id="MobiDB-lite"/>
    </source>
</evidence>
<evidence type="ECO:0000259" key="9">
    <source>
        <dbReference type="PROSITE" id="PS50144"/>
    </source>
</evidence>
<dbReference type="SMART" id="SM00343">
    <property type="entry name" value="ZnF_C2HC"/>
    <property type="match status" value="1"/>
</dbReference>
<protein>
    <submittedName>
        <fullName evidence="12">Retrotransposon protein, putative, Ty1-copia subclass</fullName>
    </submittedName>
</protein>
<dbReference type="PANTHER" id="PTHR42648">
    <property type="entry name" value="TRANSPOSASE, PUTATIVE-RELATED"/>
    <property type="match status" value="1"/>
</dbReference>
<dbReference type="InterPro" id="IPR036875">
    <property type="entry name" value="Znf_CCHC_sf"/>
</dbReference>
<dbReference type="PROSITE" id="PS50994">
    <property type="entry name" value="INTEGRASE"/>
    <property type="match status" value="1"/>
</dbReference>
<keyword evidence="3" id="KW-0479">Metal-binding</keyword>
<feature type="domain" description="BTB" evidence="8">
    <location>
        <begin position="1685"/>
        <end position="1747"/>
    </location>
</feature>
<sequence length="1805" mass="198125">MSFAGVSFISDGETTPCSSPANNGAAAGSTYGYHLLVISNYSHTKETISTGDSIESGQFMLGGHTWHAEYCPNGDDSTNSDCVSFWLVRDDDDDDDDDGDDAVKVQPLKVKFEFSFAEQAAKHEARRVLVSMACDFSGTSGWCDTRFVRREVLDVSSNLVCHGLATVRRSLGKFLTIGIRARFRKWTRDRALEGVFMPRRRSSSPIVRTPHDSGGRATGSGGGDRGLVIHRVVKEGGGSVNYPLLTKTNYNDWALLMKIKLQARCLWAAIEPDGVDVPLHEDRMALDAICSAVPPEMIGTLATKASAREAWECIKTMRVGNDRIRKASAQKVRSEYESLAFRGDETVEDFALRLTTIVNQLATLGDPEPADKVVEKYLRVARPRFNQLILSIETLLDISTLSMEEVTGRLKAAEDSGQSSLHTADGKLYLTEEEWAERQKKKDQEAKRGDSGSSGGRGKRRGGRGRTGGGGTASPESTNSGSARKGDKCRNCGKLGHWAKDCRSKSKREEQAHVAQEDEEEHTLMLLTGGCVDTVDAAAPEGDTPTPPHQAVVELVEMKVFAALDDAADHDPGRWIMDSGASNHMTGSRMAFADLDTNITGNVRLGDGSVVRIAGRGTILFACKNGEHRTLSNTYYLPRLTANIISIGQLDETGFKVLAEDGIMRVWDEQRRLLARIPRTPGRLYMLDINLARPVCLAAHADEDAWRWHARLGHINFRALCKMGKEELVRGLPCLSQVDQVCEACLAGKHRRSPFPRQALCRSDEPLALLHGDLCGPITPATPSGNRYFLLLVDDYSRYMWVALLSTKDAAPAAIKRIQAAAERKSGRKLRALRTDRGGEFTSTQFAEYCAELGMRRELTAPYSPQQNGVVERRNQSVVGTARSMLKAKGLPGMFWGEAINTAVYLLNRSSSKGIGGKTPYALWNGVPPAVHHLRTFGCVAHVKTTTPNLKKLDDRSRPMIFVGYKPGSKAYRAYDPATRRVHISRDIVFDEAAQWDWDAEAAADLDTDFVVEYTTVYHPGSLSGTRQDAGEPPARSSSSPRTPSDSPTAGRTPSVHGDALAVEFVSPPTGAAANLDADHDDAPLRFRTMDNVLGPAMLPGLANREVQEELMMVSGEEPATFGQAERDEDWRRAMLDEISSIEENKTWRLVDLPSGHRPIGLKWVYKLKKDAQGVVVKHKARLVAKGYVQRAGIDFDEVFAPVARLDSVRLLLALAAQEGWMVHHMDVKSAFLNGELIEEVYVVQPPGFEIDGQENKVYRLDKALYGLRQAPRAWNTKLDCTLKKLGFKQSPLEHGLYARGDGSGRLLVGVYVDDLVIVGGDSGMIKGFKEQMKAEFKMSDLGPLSFYLGIEVHQEAGIITLKQAAYVSRIVEKAGLTGCNPCATPMEPRLKLSKESAGSLVDATEYRSLVGSLRYLVNTRPDLAYSVGYVSRFMEKPTDEHLAAVKRIIRYVAGTIHLGCRYVKEGEGGLQGYSDSDMAGDIDTRKSTTGVIFFLGKNPVSWQSQKQRVVALSSCESEYIAAATAACQGIWLARLLGDLRNAATEVVDLRVDNQSALALMKNPVFHDRSKHIQTKFHFIREAVENGEITPSYIGTEGQLADILTKPLSRIKFQELREQIGLATVRRSLGKFLTLERSRYLVDDCFTVRCDIVILAGAAAAPPPSSSLFGAVESFGRLLGREEGADVTFEVGGETFTAHRCVLAARSKVFEAELFGPMREGAAASVVRIEDMDAEVFRGLLSFIYTDVLPDQGDLGDEAHEWHDDDDDDEGGGDCDMAAETDRSRGQIRSPEAEAAVRGGDVRLH</sequence>
<proteinExistence type="predicted"/>
<dbReference type="Pfam" id="PF22936">
    <property type="entry name" value="Pol_BBD"/>
    <property type="match status" value="1"/>
</dbReference>
<dbReference type="CDD" id="cd00121">
    <property type="entry name" value="MATH"/>
    <property type="match status" value="1"/>
</dbReference>
<evidence type="ECO:0000256" key="1">
    <source>
        <dbReference type="ARBA" id="ARBA00004906"/>
    </source>
</evidence>
<dbReference type="GO" id="GO:0004190">
    <property type="term" value="F:aspartic-type endopeptidase activity"/>
    <property type="evidence" value="ECO:0007669"/>
    <property type="project" value="UniProtKB-KW"/>
</dbReference>
<keyword evidence="6" id="KW-0862">Zinc</keyword>
<dbReference type="InterPro" id="IPR001584">
    <property type="entry name" value="Integrase_cat-core"/>
</dbReference>
<dbReference type="GO" id="GO:0015074">
    <property type="term" value="P:DNA integration"/>
    <property type="evidence" value="ECO:0007669"/>
    <property type="project" value="InterPro"/>
</dbReference>
<dbReference type="InterPro" id="IPR054722">
    <property type="entry name" value="PolX-like_BBD"/>
</dbReference>
<dbReference type="Gene3D" id="3.30.710.10">
    <property type="entry name" value="Potassium Channel Kv1.1, Chain A"/>
    <property type="match status" value="1"/>
</dbReference>
<dbReference type="InterPro" id="IPR057670">
    <property type="entry name" value="SH3_retrovirus"/>
</dbReference>
<dbReference type="InterPro" id="IPR013103">
    <property type="entry name" value="RVT_2"/>
</dbReference>
<reference evidence="12" key="1">
    <citation type="journal article" date="2003" name="Science">
        <title>In-depth view of structure, activity, and evolution of rice chromosome 10.</title>
        <authorList>
            <consortium name="Rice Chromosome 10 Sequencing Consortium"/>
        </authorList>
    </citation>
    <scope>NUCLEOTIDE SEQUENCE [LARGE SCALE GENOMIC DNA]</scope>
</reference>
<gene>
    <name evidence="12" type="ordered locus">LOC_Os10g29420</name>
</gene>
<dbReference type="Pfam" id="PF00651">
    <property type="entry name" value="BTB"/>
    <property type="match status" value="1"/>
</dbReference>
<dbReference type="SUPFAM" id="SSF56672">
    <property type="entry name" value="DNA/RNA polymerases"/>
    <property type="match status" value="1"/>
</dbReference>
<evidence type="ECO:0000256" key="3">
    <source>
        <dbReference type="ARBA" id="ARBA00022723"/>
    </source>
</evidence>
<reference evidence="12" key="2">
    <citation type="submission" date="2003-05" db="EMBL/GenBank/DDBJ databases">
        <authorList>
            <person name="Buell C.R."/>
            <person name="Wing R.A."/>
            <person name="McCombie W.R."/>
            <person name="Messing J."/>
            <person name="Yuan Q."/>
            <person name="Ouyang S."/>
        </authorList>
    </citation>
    <scope>NUCLEOTIDE SEQUENCE</scope>
</reference>
<comment type="pathway">
    <text evidence="1">Protein modification; protein ubiquitination.</text>
</comment>
<dbReference type="EMBL" id="DP000086">
    <property type="protein sequence ID" value="AAP53887.2"/>
    <property type="molecule type" value="Genomic_DNA"/>
</dbReference>
<feature type="compositionally biased region" description="Acidic residues" evidence="7">
    <location>
        <begin position="1764"/>
        <end position="1779"/>
    </location>
</feature>
<feature type="domain" description="MATH" evidence="9">
    <location>
        <begin position="31"/>
        <end position="171"/>
    </location>
</feature>
<keyword evidence="4" id="KW-0064">Aspartyl protease</keyword>
<dbReference type="InterPro" id="IPR025724">
    <property type="entry name" value="GAG-pre-integrase_dom"/>
</dbReference>
<dbReference type="InterPro" id="IPR039537">
    <property type="entry name" value="Retrotran_Ty1/copia-like"/>
</dbReference>
<dbReference type="SUPFAM" id="SSF57756">
    <property type="entry name" value="Retrovirus zinc finger-like domains"/>
    <property type="match status" value="1"/>
</dbReference>
<dbReference type="SUPFAM" id="SSF49599">
    <property type="entry name" value="TRAF domain-like"/>
    <property type="match status" value="1"/>
</dbReference>
<dbReference type="InterPro" id="IPR012337">
    <property type="entry name" value="RNaseH-like_sf"/>
</dbReference>
<evidence type="ECO:0000256" key="5">
    <source>
        <dbReference type="ARBA" id="ARBA00022801"/>
    </source>
</evidence>
<feature type="region of interest" description="Disordered" evidence="7">
    <location>
        <begin position="1021"/>
        <end position="1055"/>
    </location>
</feature>
<dbReference type="Pfam" id="PF00665">
    <property type="entry name" value="rve"/>
    <property type="match status" value="1"/>
</dbReference>
<evidence type="ECO:0000256" key="6">
    <source>
        <dbReference type="PROSITE-ProRule" id="PRU00047"/>
    </source>
</evidence>
<feature type="domain" description="CCHC-type" evidence="10">
    <location>
        <begin position="488"/>
        <end position="504"/>
    </location>
</feature>
<feature type="compositionally biased region" description="Low complexity" evidence="7">
    <location>
        <begin position="1033"/>
        <end position="1050"/>
    </location>
</feature>
<feature type="compositionally biased region" description="Basic and acidic residues" evidence="7">
    <location>
        <begin position="436"/>
        <end position="450"/>
    </location>
</feature>
<dbReference type="Pfam" id="PF13976">
    <property type="entry name" value="gag_pre-integrs"/>
    <property type="match status" value="1"/>
</dbReference>
<feature type="domain" description="Integrase catalytic" evidence="11">
    <location>
        <begin position="762"/>
        <end position="928"/>
    </location>
</feature>
<dbReference type="InterPro" id="IPR001878">
    <property type="entry name" value="Znf_CCHC"/>
</dbReference>
<dbReference type="Pfam" id="PF00098">
    <property type="entry name" value="zf-CCHC"/>
    <property type="match status" value="1"/>
</dbReference>
<dbReference type="GO" id="GO:0008270">
    <property type="term" value="F:zinc ion binding"/>
    <property type="evidence" value="ECO:0007669"/>
    <property type="project" value="UniProtKB-KW"/>
</dbReference>
<feature type="compositionally biased region" description="Basic and acidic residues" evidence="7">
    <location>
        <begin position="501"/>
        <end position="516"/>
    </location>
</feature>
<dbReference type="GO" id="GO:0003676">
    <property type="term" value="F:nucleic acid binding"/>
    <property type="evidence" value="ECO:0007669"/>
    <property type="project" value="InterPro"/>
</dbReference>
<keyword evidence="6" id="KW-0863">Zinc-finger</keyword>
<dbReference type="GO" id="GO:0006508">
    <property type="term" value="P:proteolysis"/>
    <property type="evidence" value="ECO:0007669"/>
    <property type="project" value="UniProtKB-KW"/>
</dbReference>
<dbReference type="InterPro" id="IPR011333">
    <property type="entry name" value="SKP1/BTB/POZ_sf"/>
</dbReference>
<dbReference type="Gene3D" id="2.60.210.10">
    <property type="entry name" value="Apoptosis, Tumor Necrosis Factor Receptor Associated Protein 2, Chain A"/>
    <property type="match status" value="1"/>
</dbReference>
<dbReference type="InterPro" id="IPR000210">
    <property type="entry name" value="BTB/POZ_dom"/>
</dbReference>
<reference evidence="12" key="3">
    <citation type="submission" date="2006-07" db="EMBL/GenBank/DDBJ databases">
        <authorList>
            <person name="Buell R."/>
        </authorList>
    </citation>
    <scope>NUCLEOTIDE SEQUENCE</scope>
</reference>
<dbReference type="Pfam" id="PF14223">
    <property type="entry name" value="Retrotran_gag_2"/>
    <property type="match status" value="1"/>
</dbReference>
<dbReference type="Pfam" id="PF25597">
    <property type="entry name" value="SH3_retrovirus"/>
    <property type="match status" value="1"/>
</dbReference>
<dbReference type="InterPro" id="IPR002083">
    <property type="entry name" value="MATH/TRAF_dom"/>
</dbReference>
<feature type="region of interest" description="Disordered" evidence="7">
    <location>
        <begin position="436"/>
        <end position="490"/>
    </location>
</feature>
<keyword evidence="5" id="KW-0378">Hydrolase</keyword>
<accession>Q7XEA3</accession>
<dbReference type="PANTHER" id="PTHR42648:SF25">
    <property type="entry name" value="RNA-DIRECTED DNA POLYMERASE"/>
    <property type="match status" value="1"/>
</dbReference>
<dbReference type="PROSITE" id="PS50158">
    <property type="entry name" value="ZF_CCHC"/>
    <property type="match status" value="1"/>
</dbReference>
<dbReference type="PROSITE" id="PS50097">
    <property type="entry name" value="BTB"/>
    <property type="match status" value="1"/>
</dbReference>
<feature type="region of interest" description="Disordered" evidence="7">
    <location>
        <begin position="501"/>
        <end position="520"/>
    </location>
</feature>
<dbReference type="InterPro" id="IPR008974">
    <property type="entry name" value="TRAF-like"/>
</dbReference>
<evidence type="ECO:0000256" key="4">
    <source>
        <dbReference type="ARBA" id="ARBA00022750"/>
    </source>
</evidence>
<name>Q7XEA3_ORYSJ</name>
<dbReference type="SUPFAM" id="SSF54695">
    <property type="entry name" value="POZ domain"/>
    <property type="match status" value="1"/>
</dbReference>
<feature type="region of interest" description="Disordered" evidence="7">
    <location>
        <begin position="1"/>
        <end position="21"/>
    </location>
</feature>
<dbReference type="Gene3D" id="4.10.60.10">
    <property type="entry name" value="Zinc finger, CCHC-type"/>
    <property type="match status" value="1"/>
</dbReference>
<feature type="region of interest" description="Disordered" evidence="7">
    <location>
        <begin position="202"/>
        <end position="222"/>
    </location>
</feature>
<keyword evidence="2" id="KW-0645">Protease</keyword>
<feature type="region of interest" description="Disordered" evidence="7">
    <location>
        <begin position="1755"/>
        <end position="1805"/>
    </location>
</feature>
<dbReference type="SUPFAM" id="SSF53098">
    <property type="entry name" value="Ribonuclease H-like"/>
    <property type="match status" value="1"/>
</dbReference>
<evidence type="ECO:0000259" key="8">
    <source>
        <dbReference type="PROSITE" id="PS50097"/>
    </source>
</evidence>
<dbReference type="InterPro" id="IPR043502">
    <property type="entry name" value="DNA/RNA_pol_sf"/>
</dbReference>
<organism evidence="12">
    <name type="scientific">Oryza sativa subsp. japonica</name>
    <name type="common">Rice</name>
    <dbReference type="NCBI Taxonomy" id="39947"/>
    <lineage>
        <taxon>Eukaryota</taxon>
        <taxon>Viridiplantae</taxon>
        <taxon>Streptophyta</taxon>
        <taxon>Embryophyta</taxon>
        <taxon>Tracheophyta</taxon>
        <taxon>Spermatophyta</taxon>
        <taxon>Magnoliopsida</taxon>
        <taxon>Liliopsida</taxon>
        <taxon>Poales</taxon>
        <taxon>Poaceae</taxon>
        <taxon>BOP clade</taxon>
        <taxon>Oryzoideae</taxon>
        <taxon>Oryzeae</taxon>
        <taxon>Oryzinae</taxon>
        <taxon>Oryza</taxon>
        <taxon>Oryza sativa</taxon>
    </lineage>
</organism>